<keyword evidence="3" id="KW-1185">Reference proteome</keyword>
<dbReference type="GO" id="GO:0016020">
    <property type="term" value="C:membrane"/>
    <property type="evidence" value="ECO:0007669"/>
    <property type="project" value="TreeGrafter"/>
</dbReference>
<name>A0A9W9YLH8_9CNID</name>
<protein>
    <submittedName>
        <fullName evidence="2">Uncharacterized protein</fullName>
    </submittedName>
</protein>
<keyword evidence="1" id="KW-0812">Transmembrane</keyword>
<gene>
    <name evidence="2" type="ORF">OS493_024980</name>
</gene>
<dbReference type="InterPro" id="IPR051717">
    <property type="entry name" value="MFS_MFSD6"/>
</dbReference>
<dbReference type="PANTHER" id="PTHR16172:SF2">
    <property type="entry name" value="MAJOR FACILITATOR SUPERFAMILY DOMAIN-CONTAINING PROTEIN 6"/>
    <property type="match status" value="1"/>
</dbReference>
<accession>A0A9W9YLH8</accession>
<evidence type="ECO:0000313" key="3">
    <source>
        <dbReference type="Proteomes" id="UP001163046"/>
    </source>
</evidence>
<keyword evidence="1" id="KW-0472">Membrane</keyword>
<feature type="transmembrane region" description="Helical" evidence="1">
    <location>
        <begin position="161"/>
        <end position="178"/>
    </location>
</feature>
<feature type="transmembrane region" description="Helical" evidence="1">
    <location>
        <begin position="127"/>
        <end position="149"/>
    </location>
</feature>
<dbReference type="AlphaFoldDB" id="A0A9W9YLH8"/>
<reference evidence="2" key="1">
    <citation type="submission" date="2023-01" db="EMBL/GenBank/DDBJ databases">
        <title>Genome assembly of the deep-sea coral Lophelia pertusa.</title>
        <authorList>
            <person name="Herrera S."/>
            <person name="Cordes E."/>
        </authorList>
    </citation>
    <scope>NUCLEOTIDE SEQUENCE</scope>
    <source>
        <strain evidence="2">USNM1676648</strain>
        <tissue evidence="2">Polyp</tissue>
    </source>
</reference>
<keyword evidence="1" id="KW-1133">Transmembrane helix</keyword>
<sequence length="191" mass="21673">MFPVAITMLGAFVMGLKIDFKQNEIRTTKCSTIPDEIQESSLKDVFVNFRNIAFIIIVLYFGVMDGVFVTFMFWYLTDINPSQATWAIGVAGAGRKHRGSHWRAFCFSKKDHPTNIQQQYKALCYSCYLGIGFGVGAMIGGFLMDIIGGSWDVSGVRRSNIVYDSYFPLFLLVISKLLERRKNNKKKNYTA</sequence>
<evidence type="ECO:0000313" key="2">
    <source>
        <dbReference type="EMBL" id="KAJ7357464.1"/>
    </source>
</evidence>
<dbReference type="Proteomes" id="UP001163046">
    <property type="component" value="Unassembled WGS sequence"/>
</dbReference>
<proteinExistence type="predicted"/>
<organism evidence="2 3">
    <name type="scientific">Desmophyllum pertusum</name>
    <dbReference type="NCBI Taxonomy" id="174260"/>
    <lineage>
        <taxon>Eukaryota</taxon>
        <taxon>Metazoa</taxon>
        <taxon>Cnidaria</taxon>
        <taxon>Anthozoa</taxon>
        <taxon>Hexacorallia</taxon>
        <taxon>Scleractinia</taxon>
        <taxon>Caryophylliina</taxon>
        <taxon>Caryophylliidae</taxon>
        <taxon>Desmophyllum</taxon>
    </lineage>
</organism>
<evidence type="ECO:0000256" key="1">
    <source>
        <dbReference type="SAM" id="Phobius"/>
    </source>
</evidence>
<comment type="caution">
    <text evidence="2">The sequence shown here is derived from an EMBL/GenBank/DDBJ whole genome shotgun (WGS) entry which is preliminary data.</text>
</comment>
<dbReference type="EMBL" id="MU827321">
    <property type="protein sequence ID" value="KAJ7357464.1"/>
    <property type="molecule type" value="Genomic_DNA"/>
</dbReference>
<dbReference type="PANTHER" id="PTHR16172">
    <property type="entry name" value="MAJOR FACILITATOR SUPERFAMILY DOMAIN-CONTAINING PROTEIN 6-LIKE"/>
    <property type="match status" value="1"/>
</dbReference>
<feature type="transmembrane region" description="Helical" evidence="1">
    <location>
        <begin position="52"/>
        <end position="76"/>
    </location>
</feature>